<dbReference type="PANTHER" id="PTHR45418">
    <property type="entry name" value="CANCER/TESTIS ANTIGEN 55"/>
    <property type="match status" value="1"/>
</dbReference>
<dbReference type="Pfam" id="PF13087">
    <property type="entry name" value="AAA_12"/>
    <property type="match status" value="1"/>
</dbReference>
<dbReference type="InterPro" id="IPR027417">
    <property type="entry name" value="P-loop_NTPase"/>
</dbReference>
<keyword evidence="9" id="KW-0943">RNA-mediated gene silencing</keyword>
<evidence type="ECO:0000259" key="13">
    <source>
        <dbReference type="Pfam" id="PF13087"/>
    </source>
</evidence>
<comment type="similarity">
    <text evidence="2">Belongs to the DNA2/NAM7 helicase family. SDE3 subfamily.</text>
</comment>
<dbReference type="CDD" id="cd18038">
    <property type="entry name" value="DEXXQc_Helz-like"/>
    <property type="match status" value="1"/>
</dbReference>
<keyword evidence="5" id="KW-0547">Nucleotide-binding</keyword>
<dbReference type="PANTHER" id="PTHR45418:SF1">
    <property type="entry name" value="CANCER_TESTIS ANTIGEN 55"/>
    <property type="match status" value="1"/>
</dbReference>
<name>A0ABR1IV59_9AGAR</name>
<feature type="domain" description="DNA2/NAM7 helicase-like C-terminal" evidence="13">
    <location>
        <begin position="741"/>
        <end position="928"/>
    </location>
</feature>
<evidence type="ECO:0000256" key="1">
    <source>
        <dbReference type="ARBA" id="ARBA00004496"/>
    </source>
</evidence>
<protein>
    <recommendedName>
        <fullName evidence="3">RNA helicase</fullName>
        <ecNumber evidence="3">3.6.4.13</ecNumber>
    </recommendedName>
</protein>
<dbReference type="CDD" id="cd18808">
    <property type="entry name" value="SF1_C_Upf1"/>
    <property type="match status" value="1"/>
</dbReference>
<evidence type="ECO:0000256" key="9">
    <source>
        <dbReference type="ARBA" id="ARBA00023158"/>
    </source>
</evidence>
<feature type="region of interest" description="Disordered" evidence="11">
    <location>
        <begin position="52"/>
        <end position="85"/>
    </location>
</feature>
<evidence type="ECO:0000256" key="4">
    <source>
        <dbReference type="ARBA" id="ARBA00022490"/>
    </source>
</evidence>
<dbReference type="InterPro" id="IPR047187">
    <property type="entry name" value="SF1_C_Upf1"/>
</dbReference>
<dbReference type="SUPFAM" id="SSF52540">
    <property type="entry name" value="P-loop containing nucleoside triphosphate hydrolases"/>
    <property type="match status" value="1"/>
</dbReference>
<dbReference type="Pfam" id="PF21635">
    <property type="entry name" value="Mov-10_helical"/>
    <property type="match status" value="1"/>
</dbReference>
<dbReference type="Pfam" id="PF13086">
    <property type="entry name" value="AAA_11"/>
    <property type="match status" value="2"/>
</dbReference>
<evidence type="ECO:0000256" key="8">
    <source>
        <dbReference type="ARBA" id="ARBA00022840"/>
    </source>
</evidence>
<evidence type="ECO:0000256" key="11">
    <source>
        <dbReference type="SAM" id="MobiDB-lite"/>
    </source>
</evidence>
<evidence type="ECO:0000256" key="7">
    <source>
        <dbReference type="ARBA" id="ARBA00022806"/>
    </source>
</evidence>
<feature type="domain" description="Helicase MOV-10-like beta-barrel" evidence="14">
    <location>
        <begin position="388"/>
        <end position="467"/>
    </location>
</feature>
<evidence type="ECO:0000256" key="3">
    <source>
        <dbReference type="ARBA" id="ARBA00012552"/>
    </source>
</evidence>
<keyword evidence="7" id="KW-0347">Helicase</keyword>
<dbReference type="InterPro" id="IPR049079">
    <property type="entry name" value="Mov-10_helical"/>
</dbReference>
<proteinExistence type="inferred from homology"/>
<evidence type="ECO:0000259" key="14">
    <source>
        <dbReference type="Pfam" id="PF21634"/>
    </source>
</evidence>
<dbReference type="InterPro" id="IPR026122">
    <property type="entry name" value="MOV-10/SDE3_DEXXQ/H-box"/>
</dbReference>
<dbReference type="Pfam" id="PF21634">
    <property type="entry name" value="MOV-10_beta-barrel"/>
    <property type="match status" value="1"/>
</dbReference>
<gene>
    <name evidence="16" type="ORF">VKT23_017372</name>
</gene>
<evidence type="ECO:0000256" key="6">
    <source>
        <dbReference type="ARBA" id="ARBA00022801"/>
    </source>
</evidence>
<comment type="subcellular location">
    <subcellularLocation>
        <location evidence="1">Cytoplasm</location>
    </subcellularLocation>
</comment>
<evidence type="ECO:0000256" key="5">
    <source>
        <dbReference type="ARBA" id="ARBA00022741"/>
    </source>
</evidence>
<dbReference type="EMBL" id="JBANRG010000071">
    <property type="protein sequence ID" value="KAK7439797.1"/>
    <property type="molecule type" value="Genomic_DNA"/>
</dbReference>
<comment type="caution">
    <text evidence="16">The sequence shown here is derived from an EMBL/GenBank/DDBJ whole genome shotgun (WGS) entry which is preliminary data.</text>
</comment>
<evidence type="ECO:0000259" key="15">
    <source>
        <dbReference type="Pfam" id="PF21635"/>
    </source>
</evidence>
<keyword evidence="4" id="KW-0963">Cytoplasm</keyword>
<accession>A0ABR1IV59</accession>
<evidence type="ECO:0000259" key="12">
    <source>
        <dbReference type="Pfam" id="PF13086"/>
    </source>
</evidence>
<dbReference type="InterPro" id="IPR049080">
    <property type="entry name" value="MOV-10-like_beta-barrel"/>
</dbReference>
<dbReference type="InterPro" id="IPR041679">
    <property type="entry name" value="DNA2/NAM7-like_C"/>
</dbReference>
<sequence>MSQSLLHNSTFCYDFASQPGGRGCTRKNCNLRHDIVKCSCGLVLPITDYASHAQGKRHRDAMNGKPLRPRAAPKAGPRARKGQAADVHFPADGQSVKIPWDEDAEGLFPFVGTGQGIPAPTSVRCPKCSKDVPTAQYQEHVESHDTRQRLAAAREEAERDKLGITVEGKEGIEFGVVEEREEPVIRLEVTRECEHPPPPLVLTKCRMLSSTRRDAHGERFSASLIGSQWINPGRPRILTVTFHPSYPGRYEDVIELVFWDRKERRRFIIHRRVSAIVGNKEDHELLKPKSPYVRQRKRIPLRIDGPIKKSLRPVTWTKTKWTTTLSRFEVPTQVTDVLYKRGIRSRKETLELVKGLIPSAFTAATYGKRFQLMLYLEEEQMKQDLDAYAMENVTLTAKYPRYELEVQGLSEGRPSVLVGDFILVRQTNSTEKAWYQGRVHKVDETKVSLRFGDEFSTYKGTSFDVRFVLNRLTLRRMHDAITNNNNPTRFLFPGPEHIAGMRRVTQAQMDEIVPINRSVGSDEEQLETVTSIVNMPPGSPPFVVFGPPGTGKTVTIVEAIRQLLDLNPNARILACAPNNSAADIITQRLAILGPSQLFRLNSISRKLSELPKNLHKFSLINDNEVFAMPTVADLRKYRVVVSTCYSANVPASLGIERGYYTHIFVDEAGQAMEPAVMVPIKTLADNKTNVILAGDNKQLGPIVHSALAASLGLKTSYLSRIMDRDIYDLDKSVKYGGKGVTIVKLVKNFRTHEAILRFSNEKFYNNELQYCGDAMLTHSLENSSELPTKRFPLVFHGIVGKDMREEHSPSFFNIEEATLVKKYCSSLIGERKKGGIRPDDIAVITPYHAQRMKILNLLFRDPKLKDIKVGSVEEFQGQERKVIIISTVRSSTEFIHADITRTLGFVASPHRFNVAITRAQALLVVVGNPMVLSLDPLWRAFLNYIHNNGGWRGRAISWDPKAPLDEGVEGYDVQMRRQAIGEAEDEMARLKALITRKNDEIEDGWELDLSDEDGEDGDFGFGEGRVFREDD</sequence>
<keyword evidence="17" id="KW-1185">Reference proteome</keyword>
<dbReference type="InterPro" id="IPR041677">
    <property type="entry name" value="DNA2/NAM7_AAA_11"/>
</dbReference>
<evidence type="ECO:0000256" key="10">
    <source>
        <dbReference type="ARBA" id="ARBA00047984"/>
    </source>
</evidence>
<feature type="domain" description="Helicase MOV-10 helical" evidence="15">
    <location>
        <begin position="326"/>
        <end position="384"/>
    </location>
</feature>
<dbReference type="Gene3D" id="3.40.50.300">
    <property type="entry name" value="P-loop containing nucleotide triphosphate hydrolases"/>
    <property type="match status" value="2"/>
</dbReference>
<feature type="domain" description="DNA2/NAM7 helicase helicase" evidence="12">
    <location>
        <begin position="522"/>
        <end position="590"/>
    </location>
</feature>
<feature type="compositionally biased region" description="Low complexity" evidence="11">
    <location>
        <begin position="64"/>
        <end position="76"/>
    </location>
</feature>
<reference evidence="16 17" key="1">
    <citation type="submission" date="2024-01" db="EMBL/GenBank/DDBJ databases">
        <title>A draft genome for the cacao thread blight pathogen Marasmiellus scandens.</title>
        <authorList>
            <person name="Baruah I.K."/>
            <person name="Leung J."/>
            <person name="Bukari Y."/>
            <person name="Amoako-Attah I."/>
            <person name="Meinhardt L.W."/>
            <person name="Bailey B.A."/>
            <person name="Cohen S.P."/>
        </authorList>
    </citation>
    <scope>NUCLEOTIDE SEQUENCE [LARGE SCALE GENOMIC DNA]</scope>
    <source>
        <strain evidence="16 17">GH-19</strain>
    </source>
</reference>
<dbReference type="EC" id="3.6.4.13" evidence="3"/>
<organism evidence="16 17">
    <name type="scientific">Marasmiellus scandens</name>
    <dbReference type="NCBI Taxonomy" id="2682957"/>
    <lineage>
        <taxon>Eukaryota</taxon>
        <taxon>Fungi</taxon>
        <taxon>Dikarya</taxon>
        <taxon>Basidiomycota</taxon>
        <taxon>Agaricomycotina</taxon>
        <taxon>Agaricomycetes</taxon>
        <taxon>Agaricomycetidae</taxon>
        <taxon>Agaricales</taxon>
        <taxon>Marasmiineae</taxon>
        <taxon>Omphalotaceae</taxon>
        <taxon>Marasmiellus</taxon>
    </lineage>
</organism>
<keyword evidence="8" id="KW-0067">ATP-binding</keyword>
<evidence type="ECO:0000313" key="17">
    <source>
        <dbReference type="Proteomes" id="UP001498398"/>
    </source>
</evidence>
<keyword evidence="6" id="KW-0378">Hydrolase</keyword>
<evidence type="ECO:0000256" key="2">
    <source>
        <dbReference type="ARBA" id="ARBA00005601"/>
    </source>
</evidence>
<feature type="domain" description="DNA2/NAM7 helicase helicase" evidence="12">
    <location>
        <begin position="634"/>
        <end position="705"/>
    </location>
</feature>
<comment type="catalytic activity">
    <reaction evidence="10">
        <text>ATP + H2O = ADP + phosphate + H(+)</text>
        <dbReference type="Rhea" id="RHEA:13065"/>
        <dbReference type="ChEBI" id="CHEBI:15377"/>
        <dbReference type="ChEBI" id="CHEBI:15378"/>
        <dbReference type="ChEBI" id="CHEBI:30616"/>
        <dbReference type="ChEBI" id="CHEBI:43474"/>
        <dbReference type="ChEBI" id="CHEBI:456216"/>
        <dbReference type="EC" id="3.6.4.13"/>
    </reaction>
</comment>
<dbReference type="Proteomes" id="UP001498398">
    <property type="component" value="Unassembled WGS sequence"/>
</dbReference>
<evidence type="ECO:0000313" key="16">
    <source>
        <dbReference type="EMBL" id="KAK7439797.1"/>
    </source>
</evidence>